<proteinExistence type="predicted"/>
<dbReference type="Proteomes" id="UP001206206">
    <property type="component" value="Unassembled WGS sequence"/>
</dbReference>
<dbReference type="RefSeq" id="WP_255924850.1">
    <property type="nucleotide sequence ID" value="NZ_JANFNH010000001.1"/>
</dbReference>
<accession>A0ABT1P6C5</accession>
<protein>
    <submittedName>
        <fullName evidence="1">DUF3626 domain-containing protein</fullName>
    </submittedName>
</protein>
<gene>
    <name evidence="1" type="ORF">NON19_02460</name>
</gene>
<evidence type="ECO:0000313" key="2">
    <source>
        <dbReference type="Proteomes" id="UP001206206"/>
    </source>
</evidence>
<dbReference type="Pfam" id="PF12294">
    <property type="entry name" value="DUF3626"/>
    <property type="match status" value="2"/>
</dbReference>
<organism evidence="1 2">
    <name type="scientific">Streptantibioticus rubrisoli</name>
    <dbReference type="NCBI Taxonomy" id="1387313"/>
    <lineage>
        <taxon>Bacteria</taxon>
        <taxon>Bacillati</taxon>
        <taxon>Actinomycetota</taxon>
        <taxon>Actinomycetes</taxon>
        <taxon>Kitasatosporales</taxon>
        <taxon>Streptomycetaceae</taxon>
        <taxon>Streptantibioticus</taxon>
    </lineage>
</organism>
<reference evidence="1 2" key="1">
    <citation type="submission" date="2022-06" db="EMBL/GenBank/DDBJ databases">
        <title>Draft genome sequence of type strain Streptomyces rubrisoli DSM 42083.</title>
        <authorList>
            <person name="Duangmal K."/>
            <person name="Klaysubun C."/>
        </authorList>
    </citation>
    <scope>NUCLEOTIDE SEQUENCE [LARGE SCALE GENOMIC DNA]</scope>
    <source>
        <strain evidence="1 2">DSM 42083</strain>
    </source>
</reference>
<dbReference type="InterPro" id="IPR022074">
    <property type="entry name" value="DUF3626"/>
</dbReference>
<evidence type="ECO:0000313" key="1">
    <source>
        <dbReference type="EMBL" id="MCQ4040917.1"/>
    </source>
</evidence>
<keyword evidence="2" id="KW-1185">Reference proteome</keyword>
<comment type="caution">
    <text evidence="1">The sequence shown here is derived from an EMBL/GenBank/DDBJ whole genome shotgun (WGS) entry which is preliminary data.</text>
</comment>
<name>A0ABT1P6C5_9ACTN</name>
<dbReference type="EMBL" id="JANFNH010000001">
    <property type="protein sequence ID" value="MCQ4040917.1"/>
    <property type="molecule type" value="Genomic_DNA"/>
</dbReference>
<sequence length="290" mass="31950">MEIDPAWSPQHKALRHVANLSSGGPLDPRLRLTMNFHPDRSADGQPILCKMAADRIYRSQFVTGTSNGGLTAHPGGDRWRWESRIFAGAYDHAADAERPVYGALDFRRSPVGGAPRFGSSYFRLTGETLARATFCYPDSSTGPRDFGVADHFSLIALAEADDLDDLDGHIEAQIHGPVRLDRDVEALVLDPSYRGTAVEDAARALPCPIEWHPGFRLSVPHLRRHPEYRGQRYVDLGAEIAVGGRLDPRIIGDAARTGRYDPQDLKKVWHCLARFGAPACRRPGRPGVNG</sequence>